<evidence type="ECO:0000313" key="1">
    <source>
        <dbReference type="EMBL" id="PRP81113.1"/>
    </source>
</evidence>
<protein>
    <recommendedName>
        <fullName evidence="3">Reverse transcriptase domain-containing protein</fullName>
    </recommendedName>
</protein>
<organism evidence="1 2">
    <name type="scientific">Planoprotostelium fungivorum</name>
    <dbReference type="NCBI Taxonomy" id="1890364"/>
    <lineage>
        <taxon>Eukaryota</taxon>
        <taxon>Amoebozoa</taxon>
        <taxon>Evosea</taxon>
        <taxon>Variosea</taxon>
        <taxon>Cavosteliida</taxon>
        <taxon>Cavosteliaceae</taxon>
        <taxon>Planoprotostelium</taxon>
    </lineage>
</organism>
<sequence>MEQVVITDRCSQFGFMKGRDTTEAVTKLFACTNNALSTDKNIHTAYGLTDEISIEAGLRQGDIISPPLYLLFINPLIESELRGILRAITHTGAAHDLTIYSDSFNSVLFCTKEWQYKGRNETSNGKKRGKSKDLQRLVSTPYLNVSCNWDTLTLTCKTVSRRSLGKRTHNKVPTC</sequence>
<reference evidence="1 2" key="1">
    <citation type="journal article" date="2018" name="Genome Biol. Evol.">
        <title>Multiple Roots of Fruiting Body Formation in Amoebozoa.</title>
        <authorList>
            <person name="Hillmann F."/>
            <person name="Forbes G."/>
            <person name="Novohradska S."/>
            <person name="Ferling I."/>
            <person name="Riege K."/>
            <person name="Groth M."/>
            <person name="Westermann M."/>
            <person name="Marz M."/>
            <person name="Spaller T."/>
            <person name="Winckler T."/>
            <person name="Schaap P."/>
            <person name="Glockner G."/>
        </authorList>
    </citation>
    <scope>NUCLEOTIDE SEQUENCE [LARGE SCALE GENOMIC DNA]</scope>
    <source>
        <strain evidence="1 2">Jena</strain>
    </source>
</reference>
<dbReference type="EMBL" id="MDYQ01000129">
    <property type="protein sequence ID" value="PRP81113.1"/>
    <property type="molecule type" value="Genomic_DNA"/>
</dbReference>
<evidence type="ECO:0000313" key="2">
    <source>
        <dbReference type="Proteomes" id="UP000241769"/>
    </source>
</evidence>
<evidence type="ECO:0008006" key="3">
    <source>
        <dbReference type="Google" id="ProtNLM"/>
    </source>
</evidence>
<proteinExistence type="predicted"/>
<keyword evidence="2" id="KW-1185">Reference proteome</keyword>
<comment type="caution">
    <text evidence="1">The sequence shown here is derived from an EMBL/GenBank/DDBJ whole genome shotgun (WGS) entry which is preliminary data.</text>
</comment>
<dbReference type="OrthoDB" id="9902985at2759"/>
<accession>A0A2P6NAZ6</accession>
<gene>
    <name evidence="1" type="ORF">PROFUN_01947</name>
</gene>
<dbReference type="AlphaFoldDB" id="A0A2P6NAZ6"/>
<dbReference type="Proteomes" id="UP000241769">
    <property type="component" value="Unassembled WGS sequence"/>
</dbReference>
<dbReference type="InParanoid" id="A0A2P6NAZ6"/>
<name>A0A2P6NAZ6_9EUKA</name>